<dbReference type="AlphaFoldDB" id="A0A495ACJ7"/>
<accession>A0A495ACJ7</accession>
<dbReference type="PANTHER" id="PTHR31566:SF0">
    <property type="entry name" value="CYTOCHROME C BIOGENESIS PROTEIN CCS1, CHLOROPLASTIC"/>
    <property type="match status" value="1"/>
</dbReference>
<gene>
    <name evidence="8" type="ORF">D8M06_02525</name>
</gene>
<feature type="transmembrane region" description="Helical" evidence="6">
    <location>
        <begin position="72"/>
        <end position="90"/>
    </location>
</feature>
<keyword evidence="2 6" id="KW-0812">Transmembrane</keyword>
<dbReference type="EMBL" id="RBZP01000001">
    <property type="protein sequence ID" value="RKQ37699.1"/>
    <property type="molecule type" value="Genomic_DNA"/>
</dbReference>
<comment type="caution">
    <text evidence="8">The sequence shown here is derived from an EMBL/GenBank/DDBJ whole genome shotgun (WGS) entry which is preliminary data.</text>
</comment>
<name>A0A495ACJ7_9BACI</name>
<dbReference type="OrthoDB" id="9770923at2"/>
<dbReference type="Pfam" id="PF05140">
    <property type="entry name" value="ResB"/>
    <property type="match status" value="2"/>
</dbReference>
<keyword evidence="5 6" id="KW-0472">Membrane</keyword>
<evidence type="ECO:0000259" key="7">
    <source>
        <dbReference type="Pfam" id="PF05140"/>
    </source>
</evidence>
<keyword evidence="4 6" id="KW-1133">Transmembrane helix</keyword>
<reference evidence="8 9" key="1">
    <citation type="journal article" date="2016" name="Int. J. Syst. Evol. Microbiol.">
        <title>Oceanobacillus halophilus sp. nov., a novel moderately halophilic bacterium from a hypersaline lake.</title>
        <authorList>
            <person name="Amoozegar M.A."/>
            <person name="Bagheri M."/>
            <person name="Makhdoumi A."/>
            <person name="Nikou M.M."/>
            <person name="Fazeli S.A.S."/>
            <person name="Schumann P."/>
            <person name="Sproer C."/>
            <person name="Sanchez-Porro C."/>
            <person name="Ventosa A."/>
        </authorList>
    </citation>
    <scope>NUCLEOTIDE SEQUENCE [LARGE SCALE GENOMIC DNA]</scope>
    <source>
        <strain evidence="8 9">DSM 23996</strain>
    </source>
</reference>
<dbReference type="RefSeq" id="WP_121202776.1">
    <property type="nucleotide sequence ID" value="NZ_RBZP01000001.1"/>
</dbReference>
<comment type="subcellular location">
    <subcellularLocation>
        <location evidence="1">Membrane</location>
        <topology evidence="1">Multi-pass membrane protein</topology>
    </subcellularLocation>
</comment>
<dbReference type="GO" id="GO:0017004">
    <property type="term" value="P:cytochrome complex assembly"/>
    <property type="evidence" value="ECO:0007669"/>
    <property type="project" value="UniProtKB-KW"/>
</dbReference>
<dbReference type="InterPro" id="IPR023494">
    <property type="entry name" value="Cyt_c_bgen_Ccs1/CcsB/ResB"/>
</dbReference>
<evidence type="ECO:0000256" key="5">
    <source>
        <dbReference type="ARBA" id="ARBA00023136"/>
    </source>
</evidence>
<dbReference type="GO" id="GO:0016020">
    <property type="term" value="C:membrane"/>
    <property type="evidence" value="ECO:0007669"/>
    <property type="project" value="UniProtKB-SubCell"/>
</dbReference>
<evidence type="ECO:0000256" key="2">
    <source>
        <dbReference type="ARBA" id="ARBA00022692"/>
    </source>
</evidence>
<evidence type="ECO:0000313" key="9">
    <source>
        <dbReference type="Proteomes" id="UP000269301"/>
    </source>
</evidence>
<organism evidence="8 9">
    <name type="scientific">Oceanobacillus halophilus</name>
    <dbReference type="NCBI Taxonomy" id="930130"/>
    <lineage>
        <taxon>Bacteria</taxon>
        <taxon>Bacillati</taxon>
        <taxon>Bacillota</taxon>
        <taxon>Bacilli</taxon>
        <taxon>Bacillales</taxon>
        <taxon>Bacillaceae</taxon>
        <taxon>Oceanobacillus</taxon>
    </lineage>
</organism>
<protein>
    <submittedName>
        <fullName evidence="8">Cytochrome C biogenesis protein</fullName>
    </submittedName>
</protein>
<evidence type="ECO:0000256" key="1">
    <source>
        <dbReference type="ARBA" id="ARBA00004141"/>
    </source>
</evidence>
<dbReference type="PANTHER" id="PTHR31566">
    <property type="entry name" value="CYTOCHROME C BIOGENESIS PROTEIN CCS1, CHLOROPLASTIC"/>
    <property type="match status" value="1"/>
</dbReference>
<evidence type="ECO:0000313" key="8">
    <source>
        <dbReference type="EMBL" id="RKQ37699.1"/>
    </source>
</evidence>
<evidence type="ECO:0000256" key="3">
    <source>
        <dbReference type="ARBA" id="ARBA00022748"/>
    </source>
</evidence>
<evidence type="ECO:0000256" key="4">
    <source>
        <dbReference type="ARBA" id="ARBA00022989"/>
    </source>
</evidence>
<keyword evidence="9" id="KW-1185">Reference proteome</keyword>
<sequence length="547" mass="62996">MRKVKCECGHVNPLGTVLCESCGKPIAGNQHIDGNDGKKLLNMRYDGMARRSQTYTKSFVDRVWSFFSSVKVGVWLIVIALVASMVGTIFPQEMYIPPDAPNRAPSVYYEEQYGVFGLIFYQLGLHNLYSSWWYMILIALIGVSLVICSLDRFVPLFKALRNQKPKKHKSFLSRQRLYSESYEITDEEVVKLKEKLKKRRYKLTEANGHILAEKGRFSRWGPYVNHIGLIIILLAAILRSTPIFYMDEYVWVREGETTVLPGSNGEYYVENKDFILETHDDERFRETLEKEGMVASNYQTDVVVYKATRPIPGAEPELEPIVEDSIQMNQPLEFDGYELVQSGYQLNEFTNMTFKIHETDDSNEESLGTFTVNLMEPESEFVLDNGFRVVLDQYYPDYYLDDDGIPASETNFPRNPAFVFFVYPPESENAEVSFLGIGKNIDASGENEYKLGIADFEMHDVSGLSFKYDRSLPFFGIGAAIFMIGVIQGMYWQHRRIWINRTKDGELLMAAHTNKNWFGVKKDIETVIEDTNIKMVDDQQELDEKEK</sequence>
<dbReference type="Proteomes" id="UP000269301">
    <property type="component" value="Unassembled WGS sequence"/>
</dbReference>
<keyword evidence="3" id="KW-0201">Cytochrome c-type biogenesis</keyword>
<feature type="domain" description="ResB-like" evidence="7">
    <location>
        <begin position="447"/>
        <end position="524"/>
    </location>
</feature>
<evidence type="ECO:0000256" key="6">
    <source>
        <dbReference type="SAM" id="Phobius"/>
    </source>
</evidence>
<feature type="transmembrane region" description="Helical" evidence="6">
    <location>
        <begin position="223"/>
        <end position="245"/>
    </location>
</feature>
<feature type="transmembrane region" description="Helical" evidence="6">
    <location>
        <begin position="472"/>
        <end position="492"/>
    </location>
</feature>
<dbReference type="InterPro" id="IPR007816">
    <property type="entry name" value="ResB-like_domain"/>
</dbReference>
<feature type="transmembrane region" description="Helical" evidence="6">
    <location>
        <begin position="132"/>
        <end position="154"/>
    </location>
</feature>
<proteinExistence type="predicted"/>
<feature type="domain" description="ResB-like" evidence="7">
    <location>
        <begin position="70"/>
        <end position="427"/>
    </location>
</feature>